<organism evidence="2 3">
    <name type="scientific">Sphingomonas prati</name>
    <dbReference type="NCBI Taxonomy" id="1843237"/>
    <lineage>
        <taxon>Bacteria</taxon>
        <taxon>Pseudomonadati</taxon>
        <taxon>Pseudomonadota</taxon>
        <taxon>Alphaproteobacteria</taxon>
        <taxon>Sphingomonadales</taxon>
        <taxon>Sphingomonadaceae</taxon>
        <taxon>Sphingomonas</taxon>
    </lineage>
</organism>
<name>A0A7W9BU49_9SPHN</name>
<reference evidence="2 3" key="1">
    <citation type="submission" date="2020-08" db="EMBL/GenBank/DDBJ databases">
        <title>Genomic Encyclopedia of Type Strains, Phase IV (KMG-IV): sequencing the most valuable type-strain genomes for metagenomic binning, comparative biology and taxonomic classification.</title>
        <authorList>
            <person name="Goeker M."/>
        </authorList>
    </citation>
    <scope>NUCLEOTIDE SEQUENCE [LARGE SCALE GENOMIC DNA]</scope>
    <source>
        <strain evidence="2 3">DSM 103336</strain>
    </source>
</reference>
<dbReference type="Proteomes" id="UP000546701">
    <property type="component" value="Unassembled WGS sequence"/>
</dbReference>
<evidence type="ECO:0000313" key="2">
    <source>
        <dbReference type="EMBL" id="MBB5730045.1"/>
    </source>
</evidence>
<dbReference type="RefSeq" id="WP_157176439.1">
    <property type="nucleotide sequence ID" value="NZ_BMJP01000004.1"/>
</dbReference>
<feature type="region of interest" description="Disordered" evidence="1">
    <location>
        <begin position="1"/>
        <end position="22"/>
    </location>
</feature>
<evidence type="ECO:0000256" key="1">
    <source>
        <dbReference type="SAM" id="MobiDB-lite"/>
    </source>
</evidence>
<sequence length="112" mass="11715">MSERSGSTRAEAPSPVDLASDAEDDARPALGWAAGSILVASVFLLLTNAQALNGWAAEQEPSETMVRVTGATEGWLAATERTRSAAPRAWLHGVWKRAQAARFAGPAPAEGD</sequence>
<dbReference type="AlphaFoldDB" id="A0A7W9BU49"/>
<proteinExistence type="predicted"/>
<keyword evidence="3" id="KW-1185">Reference proteome</keyword>
<evidence type="ECO:0000313" key="3">
    <source>
        <dbReference type="Proteomes" id="UP000546701"/>
    </source>
</evidence>
<accession>A0A7W9BU49</accession>
<dbReference type="EMBL" id="JACIJR010000006">
    <property type="protein sequence ID" value="MBB5730045.1"/>
    <property type="molecule type" value="Genomic_DNA"/>
</dbReference>
<comment type="caution">
    <text evidence="2">The sequence shown here is derived from an EMBL/GenBank/DDBJ whole genome shotgun (WGS) entry which is preliminary data.</text>
</comment>
<dbReference type="OrthoDB" id="7574747at2"/>
<protein>
    <submittedName>
        <fullName evidence="2">Uncharacterized protein</fullName>
    </submittedName>
</protein>
<gene>
    <name evidence="2" type="ORF">FHS99_002543</name>
</gene>